<comment type="similarity">
    <text evidence="1">Belongs to the NAD(P)-dependent epimerase/dehydratase family.</text>
</comment>
<keyword evidence="2" id="KW-0520">NAD</keyword>
<dbReference type="EMBL" id="GISG01180737">
    <property type="protein sequence ID" value="MBA4653769.1"/>
    <property type="molecule type" value="Transcribed_RNA"/>
</dbReference>
<dbReference type="EMBL" id="GISG01180738">
    <property type="protein sequence ID" value="MBA4653770.1"/>
    <property type="molecule type" value="Transcribed_RNA"/>
</dbReference>
<reference evidence="4" key="1">
    <citation type="journal article" date="2013" name="J. Plant Res.">
        <title>Effect of fungi and light on seed germination of three Opuntia species from semiarid lands of central Mexico.</title>
        <authorList>
            <person name="Delgado-Sanchez P."/>
            <person name="Jimenez-Bremont J.F."/>
            <person name="Guerrero-Gonzalez Mde L."/>
            <person name="Flores J."/>
        </authorList>
    </citation>
    <scope>NUCLEOTIDE SEQUENCE</scope>
    <source>
        <tissue evidence="4">Cladode</tissue>
    </source>
</reference>
<proteinExistence type="inferred from homology"/>
<dbReference type="PANTHER" id="PTHR43574">
    <property type="entry name" value="EPIMERASE-RELATED"/>
    <property type="match status" value="1"/>
</dbReference>
<dbReference type="SUPFAM" id="SSF51735">
    <property type="entry name" value="NAD(P)-binding Rossmann-fold domains"/>
    <property type="match status" value="1"/>
</dbReference>
<name>A0A7C9E6R5_OPUST</name>
<sequence length="110" mass="12561">MYWLKQMASELRPDHMTNQIHYEDAASLAVAILKKNLRGRVFLGCDNHPLSRQEIMELVNKSGKFSGKFEGFTGATGPLGKRLNNSRTCEEIGWEPKYPSFAQFVDELRL</sequence>
<dbReference type="EMBL" id="GISG01180736">
    <property type="protein sequence ID" value="MBA4653768.1"/>
    <property type="molecule type" value="Transcribed_RNA"/>
</dbReference>
<evidence type="ECO:0000256" key="3">
    <source>
        <dbReference type="ARBA" id="ARBA00023235"/>
    </source>
</evidence>
<evidence type="ECO:0000256" key="1">
    <source>
        <dbReference type="ARBA" id="ARBA00007637"/>
    </source>
</evidence>
<dbReference type="AlphaFoldDB" id="A0A7C9E6R5"/>
<organism evidence="4">
    <name type="scientific">Opuntia streptacantha</name>
    <name type="common">Prickly pear cactus</name>
    <name type="synonym">Opuntia cardona</name>
    <dbReference type="NCBI Taxonomy" id="393608"/>
    <lineage>
        <taxon>Eukaryota</taxon>
        <taxon>Viridiplantae</taxon>
        <taxon>Streptophyta</taxon>
        <taxon>Embryophyta</taxon>
        <taxon>Tracheophyta</taxon>
        <taxon>Spermatophyta</taxon>
        <taxon>Magnoliopsida</taxon>
        <taxon>eudicotyledons</taxon>
        <taxon>Gunneridae</taxon>
        <taxon>Pentapetalae</taxon>
        <taxon>Caryophyllales</taxon>
        <taxon>Cactineae</taxon>
        <taxon>Cactaceae</taxon>
        <taxon>Opuntioideae</taxon>
        <taxon>Opuntia</taxon>
    </lineage>
</organism>
<dbReference type="InterPro" id="IPR036291">
    <property type="entry name" value="NAD(P)-bd_dom_sf"/>
</dbReference>
<dbReference type="Gene3D" id="3.40.50.720">
    <property type="entry name" value="NAD(P)-binding Rossmann-like Domain"/>
    <property type="match status" value="1"/>
</dbReference>
<evidence type="ECO:0000256" key="2">
    <source>
        <dbReference type="ARBA" id="ARBA00023027"/>
    </source>
</evidence>
<evidence type="ECO:0008006" key="5">
    <source>
        <dbReference type="Google" id="ProtNLM"/>
    </source>
</evidence>
<evidence type="ECO:0000313" key="4">
    <source>
        <dbReference type="EMBL" id="MBA4653769.1"/>
    </source>
</evidence>
<reference evidence="4" key="2">
    <citation type="submission" date="2020-07" db="EMBL/GenBank/DDBJ databases">
        <authorList>
            <person name="Vera ALvarez R."/>
            <person name="Arias-Moreno D.M."/>
            <person name="Jimenez-Jacinto V."/>
            <person name="Jimenez-Bremont J.F."/>
            <person name="Swaminathan K."/>
            <person name="Moose S.P."/>
            <person name="Guerrero-Gonzalez M.L."/>
            <person name="Marino-Ramirez L."/>
            <person name="Landsman D."/>
            <person name="Rodriguez-Kessler M."/>
            <person name="Delgado-Sanchez P."/>
        </authorList>
    </citation>
    <scope>NUCLEOTIDE SEQUENCE</scope>
    <source>
        <tissue evidence="4">Cladode</tissue>
    </source>
</reference>
<dbReference type="GO" id="GO:0016853">
    <property type="term" value="F:isomerase activity"/>
    <property type="evidence" value="ECO:0007669"/>
    <property type="project" value="UniProtKB-KW"/>
</dbReference>
<accession>A0A7C9E6R5</accession>
<keyword evidence="3" id="KW-0413">Isomerase</keyword>
<protein>
    <recommendedName>
        <fullName evidence="5">NAD-dependent epimerase/dehydratase domain-containing protein</fullName>
    </recommendedName>
</protein>